<dbReference type="PANTHER" id="PTHR34075">
    <property type="entry name" value="BLR3430 PROTEIN"/>
    <property type="match status" value="1"/>
</dbReference>
<proteinExistence type="predicted"/>
<protein>
    <submittedName>
        <fullName evidence="2">Nucleic acid-binding protein</fullName>
    </submittedName>
</protein>
<dbReference type="Proteomes" id="UP000236584">
    <property type="component" value="Chromosome"/>
</dbReference>
<dbReference type="GeneID" id="35591451"/>
<dbReference type="EMBL" id="CP026309">
    <property type="protein sequence ID" value="AUV81119.1"/>
    <property type="molecule type" value="Genomic_DNA"/>
</dbReference>
<dbReference type="InterPro" id="IPR002878">
    <property type="entry name" value="ChsH2_C"/>
</dbReference>
<feature type="domain" description="ChsH2 C-terminal OB-fold" evidence="1">
    <location>
        <begin position="52"/>
        <end position="109"/>
    </location>
</feature>
<organism evidence="2 3">
    <name type="scientific">Salinigranum rubrum</name>
    <dbReference type="NCBI Taxonomy" id="755307"/>
    <lineage>
        <taxon>Archaea</taxon>
        <taxon>Methanobacteriati</taxon>
        <taxon>Methanobacteriota</taxon>
        <taxon>Stenosarchaea group</taxon>
        <taxon>Halobacteria</taxon>
        <taxon>Halobacteriales</taxon>
        <taxon>Haloferacaceae</taxon>
        <taxon>Salinigranum</taxon>
    </lineage>
</organism>
<name>A0A2I8VJ86_9EURY</name>
<dbReference type="OrthoDB" id="9573at2157"/>
<dbReference type="KEGG" id="srub:C2R22_05135"/>
<dbReference type="InterPro" id="IPR052513">
    <property type="entry name" value="Thioester_dehydratase-like"/>
</dbReference>
<evidence type="ECO:0000259" key="1">
    <source>
        <dbReference type="Pfam" id="PF01796"/>
    </source>
</evidence>
<gene>
    <name evidence="2" type="ORF">C2R22_05135</name>
</gene>
<dbReference type="RefSeq" id="WP_103424807.1">
    <property type="nucleotide sequence ID" value="NZ_CP026309.1"/>
</dbReference>
<accession>A0A2I8VJ86</accession>
<dbReference type="InterPro" id="IPR012340">
    <property type="entry name" value="NA-bd_OB-fold"/>
</dbReference>
<evidence type="ECO:0000313" key="3">
    <source>
        <dbReference type="Proteomes" id="UP000236584"/>
    </source>
</evidence>
<evidence type="ECO:0000313" key="2">
    <source>
        <dbReference type="EMBL" id="AUV81119.1"/>
    </source>
</evidence>
<dbReference type="PANTHER" id="PTHR34075:SF5">
    <property type="entry name" value="BLR3430 PROTEIN"/>
    <property type="match status" value="1"/>
</dbReference>
<dbReference type="SUPFAM" id="SSF50249">
    <property type="entry name" value="Nucleic acid-binding proteins"/>
    <property type="match status" value="1"/>
</dbReference>
<sequence>MNPKVRDEGYDDLLDAAEEGEAYYLACANGHGSLPPRRTCPHCGSVDLSEESLPDSGTVETYTTTQVAAPSFASKTPYTTAVVDFGPVRLTGIVRADAEDVEVGMRVGLAVGRNTMTGNRMLTFHPR</sequence>
<reference evidence="2 3" key="1">
    <citation type="submission" date="2018-01" db="EMBL/GenBank/DDBJ databases">
        <title>Complete genome sequence of Salinigranum rubrum GX10T, an extremely halophilic archaeon isolated from a marine solar saltern.</title>
        <authorList>
            <person name="Han S."/>
        </authorList>
    </citation>
    <scope>NUCLEOTIDE SEQUENCE [LARGE SCALE GENOMIC DNA]</scope>
    <source>
        <strain evidence="2 3">GX10</strain>
    </source>
</reference>
<dbReference type="AlphaFoldDB" id="A0A2I8VJ86"/>
<dbReference type="Pfam" id="PF01796">
    <property type="entry name" value="OB_ChsH2_C"/>
    <property type="match status" value="1"/>
</dbReference>
<keyword evidence="3" id="KW-1185">Reference proteome</keyword>